<name>A0ABU7Z5Y0_9MICO</name>
<evidence type="ECO:0008006" key="4">
    <source>
        <dbReference type="Google" id="ProtNLM"/>
    </source>
</evidence>
<evidence type="ECO:0000313" key="3">
    <source>
        <dbReference type="Proteomes" id="UP001310387"/>
    </source>
</evidence>
<comment type="caution">
    <text evidence="2">The sequence shown here is derived from an EMBL/GenBank/DDBJ whole genome shotgun (WGS) entry which is preliminary data.</text>
</comment>
<dbReference type="RefSeq" id="WP_332901629.1">
    <property type="nucleotide sequence ID" value="NZ_JBAGLP010000116.1"/>
</dbReference>
<dbReference type="EMBL" id="JBAGLP010000116">
    <property type="protein sequence ID" value="MEG3614910.1"/>
    <property type="molecule type" value="Genomic_DNA"/>
</dbReference>
<keyword evidence="3" id="KW-1185">Reference proteome</keyword>
<sequence length="177" mass="18800">MSDVGEGSARASTRHRRLASPTEPMLTDYFAAPSDALAATVLHVDTGPSTPTRGSGEPLFDTVALPSIDPFVALAVLAEVTFGLPYGEVTADPRHGQVVGGEDEGPFVVTVATELADHLAAASPQQLAEAAREWARRVEHTGDAAALARSLEDLGELAWRAADVRHELYCWTRWPSG</sequence>
<proteinExistence type="predicted"/>
<evidence type="ECO:0000256" key="1">
    <source>
        <dbReference type="SAM" id="MobiDB-lite"/>
    </source>
</evidence>
<organism evidence="2 3">
    <name type="scientific">Isoptericola haloaureus</name>
    <dbReference type="NCBI Taxonomy" id="1542902"/>
    <lineage>
        <taxon>Bacteria</taxon>
        <taxon>Bacillati</taxon>
        <taxon>Actinomycetota</taxon>
        <taxon>Actinomycetes</taxon>
        <taxon>Micrococcales</taxon>
        <taxon>Promicromonosporaceae</taxon>
        <taxon>Isoptericola</taxon>
    </lineage>
</organism>
<reference evidence="2" key="1">
    <citation type="journal article" date="2024" name="Antonie Van Leeuwenhoek">
        <title>Isoptericola haloaureus sp. nov., a dimorphic actinobacterium isolated from mangrove sediments of southeast India, implicating biosaline agricultural significance through nitrogen fixation and salt tolerance genes.</title>
        <authorList>
            <person name="Prathaban M."/>
            <person name="Prathiviraj R."/>
            <person name="Ravichandran M."/>
            <person name="Natarajan S.D."/>
            <person name="Sobanaa M."/>
            <person name="Hari Krishna Kumar S."/>
            <person name="Chandrasekar V."/>
            <person name="Selvin J."/>
        </authorList>
    </citation>
    <scope>NUCLEOTIDE SEQUENCE</scope>
    <source>
        <strain evidence="2">MP1014</strain>
    </source>
</reference>
<protein>
    <recommendedName>
        <fullName evidence="4">SUKH-4 immunity protein of toxin-antitoxin system</fullName>
    </recommendedName>
</protein>
<reference evidence="2" key="2">
    <citation type="submission" date="2024-02" db="EMBL/GenBank/DDBJ databases">
        <authorList>
            <person name="Prathaban M."/>
            <person name="Mythili R."/>
            <person name="Sharmila Devi N."/>
            <person name="Sobanaa M."/>
            <person name="Prathiviraj R."/>
            <person name="Selvin J."/>
        </authorList>
    </citation>
    <scope>NUCLEOTIDE SEQUENCE</scope>
    <source>
        <strain evidence="2">MP1014</strain>
    </source>
</reference>
<dbReference type="Proteomes" id="UP001310387">
    <property type="component" value="Unassembled WGS sequence"/>
</dbReference>
<evidence type="ECO:0000313" key="2">
    <source>
        <dbReference type="EMBL" id="MEG3614910.1"/>
    </source>
</evidence>
<accession>A0ABU7Z5Y0</accession>
<feature type="region of interest" description="Disordered" evidence="1">
    <location>
        <begin position="1"/>
        <end position="20"/>
    </location>
</feature>
<gene>
    <name evidence="2" type="ORF">V5O49_07215</name>
</gene>